<proteinExistence type="predicted"/>
<gene>
    <name evidence="1" type="ORF">PoB_003912200</name>
</gene>
<name>A0AAV4B0G3_9GAST</name>
<dbReference type="AlphaFoldDB" id="A0AAV4B0G3"/>
<evidence type="ECO:0000313" key="1">
    <source>
        <dbReference type="EMBL" id="GFO12617.1"/>
    </source>
</evidence>
<dbReference type="Proteomes" id="UP000735302">
    <property type="component" value="Unassembled WGS sequence"/>
</dbReference>
<evidence type="ECO:0000313" key="2">
    <source>
        <dbReference type="Proteomes" id="UP000735302"/>
    </source>
</evidence>
<reference evidence="1 2" key="1">
    <citation type="journal article" date="2021" name="Elife">
        <title>Chloroplast acquisition without the gene transfer in kleptoplastic sea slugs, Plakobranchus ocellatus.</title>
        <authorList>
            <person name="Maeda T."/>
            <person name="Takahashi S."/>
            <person name="Yoshida T."/>
            <person name="Shimamura S."/>
            <person name="Takaki Y."/>
            <person name="Nagai Y."/>
            <person name="Toyoda A."/>
            <person name="Suzuki Y."/>
            <person name="Arimoto A."/>
            <person name="Ishii H."/>
            <person name="Satoh N."/>
            <person name="Nishiyama T."/>
            <person name="Hasebe M."/>
            <person name="Maruyama T."/>
            <person name="Minagawa J."/>
            <person name="Obokata J."/>
            <person name="Shigenobu S."/>
        </authorList>
    </citation>
    <scope>NUCLEOTIDE SEQUENCE [LARGE SCALE GENOMIC DNA]</scope>
</reference>
<organism evidence="1 2">
    <name type="scientific">Plakobranchus ocellatus</name>
    <dbReference type="NCBI Taxonomy" id="259542"/>
    <lineage>
        <taxon>Eukaryota</taxon>
        <taxon>Metazoa</taxon>
        <taxon>Spiralia</taxon>
        <taxon>Lophotrochozoa</taxon>
        <taxon>Mollusca</taxon>
        <taxon>Gastropoda</taxon>
        <taxon>Heterobranchia</taxon>
        <taxon>Euthyneura</taxon>
        <taxon>Panpulmonata</taxon>
        <taxon>Sacoglossa</taxon>
        <taxon>Placobranchoidea</taxon>
        <taxon>Plakobranchidae</taxon>
        <taxon>Plakobranchus</taxon>
    </lineage>
</organism>
<protein>
    <submittedName>
        <fullName evidence="1">Uncharacterized protein</fullName>
    </submittedName>
</protein>
<keyword evidence="2" id="KW-1185">Reference proteome</keyword>
<comment type="caution">
    <text evidence="1">The sequence shown here is derived from an EMBL/GenBank/DDBJ whole genome shotgun (WGS) entry which is preliminary data.</text>
</comment>
<accession>A0AAV4B0G3</accession>
<dbReference type="EMBL" id="BLXT01004434">
    <property type="protein sequence ID" value="GFO12617.1"/>
    <property type="molecule type" value="Genomic_DNA"/>
</dbReference>
<sequence>MLLGLYTATRWSAFIAWHNNHPYSVAYTLPTYSLPSLPAATTIRAPWPLLCQLIDSLHCLPHHPPCSLVSTMPNFSQYSLSATTTIHAPWPLLCQLIVSLHCLHQPPSMLSGLYSANL</sequence>